<feature type="transmembrane region" description="Helical" evidence="1">
    <location>
        <begin position="21"/>
        <end position="41"/>
    </location>
</feature>
<gene>
    <name evidence="2" type="ORF">BD749_2207</name>
</gene>
<evidence type="ECO:0000256" key="1">
    <source>
        <dbReference type="SAM" id="Phobius"/>
    </source>
</evidence>
<protein>
    <submittedName>
        <fullName evidence="2">Uncharacterized protein</fullName>
    </submittedName>
</protein>
<feature type="transmembrane region" description="Helical" evidence="1">
    <location>
        <begin position="314"/>
        <end position="334"/>
    </location>
</feature>
<comment type="caution">
    <text evidence="2">The sequence shown here is derived from an EMBL/GenBank/DDBJ whole genome shotgun (WGS) entry which is preliminary data.</text>
</comment>
<feature type="transmembrane region" description="Helical" evidence="1">
    <location>
        <begin position="232"/>
        <end position="254"/>
    </location>
</feature>
<evidence type="ECO:0000313" key="2">
    <source>
        <dbReference type="EMBL" id="PKV67068.1"/>
    </source>
</evidence>
<organism evidence="2 3">
    <name type="scientific">Pontibacter ramchanderi</name>
    <dbReference type="NCBI Taxonomy" id="1179743"/>
    <lineage>
        <taxon>Bacteria</taxon>
        <taxon>Pseudomonadati</taxon>
        <taxon>Bacteroidota</taxon>
        <taxon>Cytophagia</taxon>
        <taxon>Cytophagales</taxon>
        <taxon>Hymenobacteraceae</taxon>
        <taxon>Pontibacter</taxon>
    </lineage>
</organism>
<proteinExistence type="predicted"/>
<dbReference type="Proteomes" id="UP000233782">
    <property type="component" value="Unassembled WGS sequence"/>
</dbReference>
<dbReference type="AlphaFoldDB" id="A0A2N3UCE4"/>
<feature type="transmembrane region" description="Helical" evidence="1">
    <location>
        <begin position="106"/>
        <end position="123"/>
    </location>
</feature>
<feature type="transmembrane region" description="Helical" evidence="1">
    <location>
        <begin position="47"/>
        <end position="62"/>
    </location>
</feature>
<dbReference type="EMBL" id="PJMU01000002">
    <property type="protein sequence ID" value="PKV67068.1"/>
    <property type="molecule type" value="Genomic_DNA"/>
</dbReference>
<dbReference type="OrthoDB" id="793644at2"/>
<feature type="transmembrane region" description="Helical" evidence="1">
    <location>
        <begin position="159"/>
        <end position="180"/>
    </location>
</feature>
<keyword evidence="1" id="KW-0472">Membrane</keyword>
<evidence type="ECO:0000313" key="3">
    <source>
        <dbReference type="Proteomes" id="UP000233782"/>
    </source>
</evidence>
<dbReference type="RefSeq" id="WP_101444345.1">
    <property type="nucleotide sequence ID" value="NZ_PJMU01000002.1"/>
</dbReference>
<name>A0A2N3UCE4_9BACT</name>
<feature type="transmembrane region" description="Helical" evidence="1">
    <location>
        <begin position="74"/>
        <end position="94"/>
    </location>
</feature>
<reference evidence="2 3" key="1">
    <citation type="submission" date="2017-12" db="EMBL/GenBank/DDBJ databases">
        <title>Genomic Encyclopedia of Type Strains, Phase III (KMG-III): the genomes of soil and plant-associated and newly described type strains.</title>
        <authorList>
            <person name="Whitman W."/>
        </authorList>
    </citation>
    <scope>NUCLEOTIDE SEQUENCE [LARGE SCALE GENOMIC DNA]</scope>
    <source>
        <strain evidence="2 3">LP43</strain>
    </source>
</reference>
<feature type="transmembrane region" description="Helical" evidence="1">
    <location>
        <begin position="192"/>
        <end position="212"/>
    </location>
</feature>
<keyword evidence="3" id="KW-1185">Reference proteome</keyword>
<feature type="transmembrane region" description="Helical" evidence="1">
    <location>
        <begin position="135"/>
        <end position="153"/>
    </location>
</feature>
<sequence>MKTKRVPQSRRKKSRGIDLKPYLLGIGIFLSVLVMYIGYRIYSAERILIPLSVLALLSGLLFEYRRLSKSWNKVLLTALGAFIFSFIVFLPGRNEELYSLEHHIEMWPYAFCFIFVVIAIIAYEKEVTPKLTEGITLLQSLAVAYWVTDLGIVNAEFLILKALMIVGLLFSLFSVFHAFSYTPLSRTTRLTLSIWSSIVMVLLAFDNAWSVFQNEQIEATSNLTNGVYVAGQYFLLGISCIYMMQNFMMVTGFLPGKGTFFNKQYFRDLNELKGKHISRYSTEQVDRLHSLLCVLFTGAIFWLNHYFNLLPRNFMIWTVFIVFPIVLSLLNMNTRNTASRSIYR</sequence>
<keyword evidence="1" id="KW-0812">Transmembrane</keyword>
<accession>A0A2N3UCE4</accession>
<keyword evidence="1" id="KW-1133">Transmembrane helix</keyword>
<feature type="transmembrane region" description="Helical" evidence="1">
    <location>
        <begin position="288"/>
        <end position="308"/>
    </location>
</feature>